<dbReference type="AlphaFoldDB" id="A0AAW6AH19"/>
<dbReference type="Gene3D" id="2.40.10.120">
    <property type="match status" value="1"/>
</dbReference>
<dbReference type="InterPro" id="IPR009003">
    <property type="entry name" value="Peptidase_S1_PA"/>
</dbReference>
<dbReference type="Proteomes" id="UP001212741">
    <property type="component" value="Unassembled WGS sequence"/>
</dbReference>
<gene>
    <name evidence="1" type="ORF">PMW86_00615</name>
</gene>
<accession>A0AAW6AH19</accession>
<proteinExistence type="predicted"/>
<sequence length="275" mass="30361">MDLTEKLMYITVQVRCELNDGGLSRGSGFIFTYSKDTITLPVLITNKHVVRGASRTLLSIPYVHREGDISERRSFDVVIGDGEDVWVGHPDNSIDLCALPLQDVFELMHEYDPNAHHVSVDESLIPSQAELNKLSPFEDVIMIGYPIGLIDEVHNAPLMRRGMTATHPRYDFNGLPQFMIDCACFPGSSGSPVFLLDNGPYVDDGTITLGQRRFKFLGVLFSGPVQHASGEIAVIDIPTTQQLVSSTDIMVNLGNVIKSKKLEELGVVLWNMAEG</sequence>
<keyword evidence="1" id="KW-0645">Protease</keyword>
<name>A0AAW6AH19_9ACTN</name>
<dbReference type="SUPFAM" id="SSF50494">
    <property type="entry name" value="Trypsin-like serine proteases"/>
    <property type="match status" value="1"/>
</dbReference>
<comment type="caution">
    <text evidence="1">The sequence shown here is derived from an EMBL/GenBank/DDBJ whole genome shotgun (WGS) entry which is preliminary data.</text>
</comment>
<evidence type="ECO:0000313" key="1">
    <source>
        <dbReference type="EMBL" id="MDB1838098.1"/>
    </source>
</evidence>
<protein>
    <submittedName>
        <fullName evidence="1">Serine protease</fullName>
    </submittedName>
</protein>
<dbReference type="Pfam" id="PF13365">
    <property type="entry name" value="Trypsin_2"/>
    <property type="match status" value="1"/>
</dbReference>
<organism evidence="1 2">
    <name type="scientific">Collinsella aerofaciens</name>
    <dbReference type="NCBI Taxonomy" id="74426"/>
    <lineage>
        <taxon>Bacteria</taxon>
        <taxon>Bacillati</taxon>
        <taxon>Actinomycetota</taxon>
        <taxon>Coriobacteriia</taxon>
        <taxon>Coriobacteriales</taxon>
        <taxon>Coriobacteriaceae</taxon>
        <taxon>Collinsella</taxon>
    </lineage>
</organism>
<keyword evidence="1" id="KW-0378">Hydrolase</keyword>
<dbReference type="GO" id="GO:0006508">
    <property type="term" value="P:proteolysis"/>
    <property type="evidence" value="ECO:0007669"/>
    <property type="project" value="UniProtKB-KW"/>
</dbReference>
<dbReference type="GO" id="GO:0008233">
    <property type="term" value="F:peptidase activity"/>
    <property type="evidence" value="ECO:0007669"/>
    <property type="project" value="UniProtKB-KW"/>
</dbReference>
<dbReference type="EMBL" id="JAQLEC010000001">
    <property type="protein sequence ID" value="MDB1838098.1"/>
    <property type="molecule type" value="Genomic_DNA"/>
</dbReference>
<evidence type="ECO:0000313" key="2">
    <source>
        <dbReference type="Proteomes" id="UP001212741"/>
    </source>
</evidence>
<dbReference type="RefSeq" id="WP_195520493.1">
    <property type="nucleotide sequence ID" value="NZ_JADNPG010000002.1"/>
</dbReference>
<reference evidence="1" key="1">
    <citation type="submission" date="2023-01" db="EMBL/GenBank/DDBJ databases">
        <title>Human gut microbiome strain richness.</title>
        <authorList>
            <person name="Chen-Liaw A."/>
        </authorList>
    </citation>
    <scope>NUCLEOTIDE SEQUENCE</scope>
    <source>
        <strain evidence="1">D54st1_D6_D54t1_190329</strain>
    </source>
</reference>